<dbReference type="OrthoDB" id="191995at2759"/>
<sequence length="205" mass="23423">FGIAMFYNTAQPPRHFHALRRSATIAFLFYMVHFLLWPSIITLGVGTQLVKHAVLNDLRLDDHEVWILFGSLSSCMCWIIALRLLHYGGRQPAPWDHPRIRRLKFVWWAVMGISPIHAILDAVLLLHFSKHHTVDPINALISGCVAVIWWIILETGIMGLIIRLDGQFKLRPPEDNNESANHENNEEPSTPKNTSYVALEYDGVV</sequence>
<keyword evidence="2" id="KW-0472">Membrane</keyword>
<feature type="transmembrane region" description="Helical" evidence="2">
    <location>
        <begin position="23"/>
        <end position="45"/>
    </location>
</feature>
<comment type="caution">
    <text evidence="3">The sequence shown here is derived from an EMBL/GenBank/DDBJ whole genome shotgun (WGS) entry which is preliminary data.</text>
</comment>
<keyword evidence="2" id="KW-0812">Transmembrane</keyword>
<feature type="transmembrane region" description="Helical" evidence="2">
    <location>
        <begin position="65"/>
        <end position="85"/>
    </location>
</feature>
<dbReference type="AlphaFoldDB" id="A0A1W0ABI6"/>
<evidence type="ECO:0000256" key="2">
    <source>
        <dbReference type="SAM" id="Phobius"/>
    </source>
</evidence>
<feature type="compositionally biased region" description="Basic and acidic residues" evidence="1">
    <location>
        <begin position="173"/>
        <end position="185"/>
    </location>
</feature>
<proteinExistence type="predicted"/>
<evidence type="ECO:0000313" key="3">
    <source>
        <dbReference type="EMBL" id="OQS07654.1"/>
    </source>
</evidence>
<dbReference type="EMBL" id="JNBS01000207">
    <property type="protein sequence ID" value="OQS07654.1"/>
    <property type="molecule type" value="Genomic_DNA"/>
</dbReference>
<feature type="transmembrane region" description="Helical" evidence="2">
    <location>
        <begin position="140"/>
        <end position="162"/>
    </location>
</feature>
<feature type="region of interest" description="Disordered" evidence="1">
    <location>
        <begin position="173"/>
        <end position="193"/>
    </location>
</feature>
<organism evidence="3 4">
    <name type="scientific">Thraustotheca clavata</name>
    <dbReference type="NCBI Taxonomy" id="74557"/>
    <lineage>
        <taxon>Eukaryota</taxon>
        <taxon>Sar</taxon>
        <taxon>Stramenopiles</taxon>
        <taxon>Oomycota</taxon>
        <taxon>Saprolegniomycetes</taxon>
        <taxon>Saprolegniales</taxon>
        <taxon>Achlyaceae</taxon>
        <taxon>Thraustotheca</taxon>
    </lineage>
</organism>
<feature type="non-terminal residue" evidence="3">
    <location>
        <position position="1"/>
    </location>
</feature>
<evidence type="ECO:0000313" key="4">
    <source>
        <dbReference type="Proteomes" id="UP000243217"/>
    </source>
</evidence>
<evidence type="ECO:0000256" key="1">
    <source>
        <dbReference type="SAM" id="MobiDB-lite"/>
    </source>
</evidence>
<keyword evidence="2" id="KW-1133">Transmembrane helix</keyword>
<name>A0A1W0ABI6_9STRA</name>
<feature type="transmembrane region" description="Helical" evidence="2">
    <location>
        <begin position="105"/>
        <end position="128"/>
    </location>
</feature>
<gene>
    <name evidence="3" type="ORF">THRCLA_00351</name>
</gene>
<keyword evidence="4" id="KW-1185">Reference proteome</keyword>
<protein>
    <recommendedName>
        <fullName evidence="5">Transmembrane protein</fullName>
    </recommendedName>
</protein>
<reference evidence="3 4" key="1">
    <citation type="journal article" date="2014" name="Genome Biol. Evol.">
        <title>The secreted proteins of Achlya hypogyna and Thraustotheca clavata identify the ancestral oomycete secretome and reveal gene acquisitions by horizontal gene transfer.</title>
        <authorList>
            <person name="Misner I."/>
            <person name="Blouin N."/>
            <person name="Leonard G."/>
            <person name="Richards T.A."/>
            <person name="Lane C.E."/>
        </authorList>
    </citation>
    <scope>NUCLEOTIDE SEQUENCE [LARGE SCALE GENOMIC DNA]</scope>
    <source>
        <strain evidence="3 4">ATCC 34112</strain>
    </source>
</reference>
<accession>A0A1W0ABI6</accession>
<dbReference type="Proteomes" id="UP000243217">
    <property type="component" value="Unassembled WGS sequence"/>
</dbReference>
<evidence type="ECO:0008006" key="5">
    <source>
        <dbReference type="Google" id="ProtNLM"/>
    </source>
</evidence>